<reference evidence="2 3" key="1">
    <citation type="journal article" date="2019" name="New Phytol.">
        <title>Comparative genomics reveals unique wood-decay strategies and fruiting body development in the Schizophyllaceae.</title>
        <authorList>
            <person name="Almasi E."/>
            <person name="Sahu N."/>
            <person name="Krizsan K."/>
            <person name="Balint B."/>
            <person name="Kovacs G.M."/>
            <person name="Kiss B."/>
            <person name="Cseklye J."/>
            <person name="Drula E."/>
            <person name="Henrissat B."/>
            <person name="Nagy I."/>
            <person name="Chovatia M."/>
            <person name="Adam C."/>
            <person name="LaButti K."/>
            <person name="Lipzen A."/>
            <person name="Riley R."/>
            <person name="Grigoriev I.V."/>
            <person name="Nagy L.G."/>
        </authorList>
    </citation>
    <scope>NUCLEOTIDE SEQUENCE [LARGE SCALE GENOMIC DNA]</scope>
    <source>
        <strain evidence="2 3">NL-1724</strain>
    </source>
</reference>
<evidence type="ECO:0000313" key="2">
    <source>
        <dbReference type="EMBL" id="TRM58900.1"/>
    </source>
</evidence>
<evidence type="ECO:0000256" key="1">
    <source>
        <dbReference type="SAM" id="MobiDB-lite"/>
    </source>
</evidence>
<protein>
    <submittedName>
        <fullName evidence="2">Uncharacterized protein</fullName>
    </submittedName>
</protein>
<organism evidence="2 3">
    <name type="scientific">Schizophyllum amplum</name>
    <dbReference type="NCBI Taxonomy" id="97359"/>
    <lineage>
        <taxon>Eukaryota</taxon>
        <taxon>Fungi</taxon>
        <taxon>Dikarya</taxon>
        <taxon>Basidiomycota</taxon>
        <taxon>Agaricomycotina</taxon>
        <taxon>Agaricomycetes</taxon>
        <taxon>Agaricomycetidae</taxon>
        <taxon>Agaricales</taxon>
        <taxon>Schizophyllaceae</taxon>
        <taxon>Schizophyllum</taxon>
    </lineage>
</organism>
<gene>
    <name evidence="2" type="ORF">BD626DRAFT_510058</name>
</gene>
<proteinExistence type="predicted"/>
<comment type="caution">
    <text evidence="2">The sequence shown here is derived from an EMBL/GenBank/DDBJ whole genome shotgun (WGS) entry which is preliminary data.</text>
</comment>
<keyword evidence="3" id="KW-1185">Reference proteome</keyword>
<dbReference type="OrthoDB" id="10364309at2759"/>
<feature type="region of interest" description="Disordered" evidence="1">
    <location>
        <begin position="311"/>
        <end position="335"/>
    </location>
</feature>
<accession>A0A550C285</accession>
<name>A0A550C285_9AGAR</name>
<dbReference type="AlphaFoldDB" id="A0A550C285"/>
<dbReference type="EMBL" id="VDMD01000032">
    <property type="protein sequence ID" value="TRM58900.1"/>
    <property type="molecule type" value="Genomic_DNA"/>
</dbReference>
<evidence type="ECO:0000313" key="3">
    <source>
        <dbReference type="Proteomes" id="UP000320762"/>
    </source>
</evidence>
<sequence>MVLLPLLSPHIILAIGDPKEYRRTAQKLWELYDLLPPPMRPALNPGTGYPRGNAFEGGWCYLFDRSLRYIRYVKSEINTLEAAMGLAERQPRNMWQETIPSVIVAPSTEMYLREQSFLRMLWKELPEGYSPGTDHKIQWQILREVIRFIRDLHATLELWKHGLGTSDIANTLALLGAPQMPTEPPIIQTHAEGEPDRRLDDWILQSKIRWELQKEARADAASALAIAADADADEQGLTDEERDAWRRMRAEALEAGDLRAIMDDFDPALDDGADDADDLLDGMSEEEAALSMQFYESGYNLDVLGEGEYGYGGEDSDDEDDRCSEADTACDSSDTAYDSDYEISGVGAGSFSAAHYAAVKRASFSTCVPDTPTRFDMSLDRAIDVVEQQMAISA</sequence>
<dbReference type="Proteomes" id="UP000320762">
    <property type="component" value="Unassembled WGS sequence"/>
</dbReference>